<dbReference type="Proteomes" id="UP000515153">
    <property type="component" value="Unplaced"/>
</dbReference>
<feature type="compositionally biased region" description="Acidic residues" evidence="1">
    <location>
        <begin position="109"/>
        <end position="120"/>
    </location>
</feature>
<dbReference type="RefSeq" id="XP_030977410.1">
    <property type="nucleotide sequence ID" value="XM_031129930.1"/>
</dbReference>
<feature type="region of interest" description="Disordered" evidence="1">
    <location>
        <begin position="152"/>
        <end position="175"/>
    </location>
</feature>
<sequence length="408" mass="44814">MPASEDPLNPSEANFHQEDLNEDDVCDLLEWLLREKKGAIARVERLGVRRISRASLLAFSPSRNFTGTLVEWNHGGRRDAVMKRPRGERRRKFLPNPGEKIKMRRSDGEDSDGELSDGEIIDINPFYPEPVEKPSFLLDKNADRSKSKVVALNEGPNNDSTATSASTLPKLQPRDTTGYPLMVQTKVHNSHGRQQQDHPLQVPYLHSGHESDMTRVVHQTKEDLKASANVIEQPQPHVVVCHTPAYHVDNRTIQRTAPPTIASAPTGLNQASYTFEGPHTGSKQAVTNNTFKGDGVLGEEYSAFTISNQDAFLHNNNLTDMGLEEAAYTPTQPTPKPDDTAYYVATIPHAQAAGVYHDAPAAAASSFAGGMDGSVDSIHLQHNDLAMPAADDFLHTSFDDLVAWDGDA</sequence>
<protein>
    <submittedName>
        <fullName evidence="3">Uncharacterized protein</fullName>
    </submittedName>
</protein>
<reference evidence="3" key="1">
    <citation type="journal article" date="2019" name="Mol. Biol. Evol.">
        <title>Blast fungal genomes show frequent chromosomal changes, gene gains and losses, and effector gene turnover.</title>
        <authorList>
            <person name="Gomez Luciano L.B."/>
            <person name="Jason Tsai I."/>
            <person name="Chuma I."/>
            <person name="Tosa Y."/>
            <person name="Chen Y.H."/>
            <person name="Li J.Y."/>
            <person name="Li M.Y."/>
            <person name="Jade Lu M.Y."/>
            <person name="Nakayashiki H."/>
            <person name="Li W.H."/>
        </authorList>
    </citation>
    <scope>NUCLEOTIDE SEQUENCE</scope>
    <source>
        <strain evidence="3">NI907</strain>
    </source>
</reference>
<evidence type="ECO:0000313" key="2">
    <source>
        <dbReference type="Proteomes" id="UP000515153"/>
    </source>
</evidence>
<gene>
    <name evidence="3" type="ORF">PgNI_09949</name>
</gene>
<name>A0A6P8AR84_PYRGI</name>
<dbReference type="GeneID" id="41964838"/>
<accession>A0A6P8AR84</accession>
<feature type="compositionally biased region" description="Polar residues" evidence="1">
    <location>
        <begin position="155"/>
        <end position="169"/>
    </location>
</feature>
<keyword evidence="2" id="KW-1185">Reference proteome</keyword>
<evidence type="ECO:0000256" key="1">
    <source>
        <dbReference type="SAM" id="MobiDB-lite"/>
    </source>
</evidence>
<feature type="region of interest" description="Disordered" evidence="1">
    <location>
        <begin position="90"/>
        <end position="120"/>
    </location>
</feature>
<reference evidence="3" key="3">
    <citation type="submission" date="2025-08" db="UniProtKB">
        <authorList>
            <consortium name="RefSeq"/>
        </authorList>
    </citation>
    <scope>IDENTIFICATION</scope>
    <source>
        <strain evidence="3">NI907</strain>
    </source>
</reference>
<feature type="compositionally biased region" description="Basic and acidic residues" evidence="1">
    <location>
        <begin position="99"/>
        <end position="108"/>
    </location>
</feature>
<evidence type="ECO:0000313" key="3">
    <source>
        <dbReference type="RefSeq" id="XP_030977410.1"/>
    </source>
</evidence>
<dbReference type="AlphaFoldDB" id="A0A6P8AR84"/>
<proteinExistence type="predicted"/>
<dbReference type="KEGG" id="pgri:PgNI_09949"/>
<organism evidence="2 3">
    <name type="scientific">Pyricularia grisea</name>
    <name type="common">Crabgrass-specific blast fungus</name>
    <name type="synonym">Magnaporthe grisea</name>
    <dbReference type="NCBI Taxonomy" id="148305"/>
    <lineage>
        <taxon>Eukaryota</taxon>
        <taxon>Fungi</taxon>
        <taxon>Dikarya</taxon>
        <taxon>Ascomycota</taxon>
        <taxon>Pezizomycotina</taxon>
        <taxon>Sordariomycetes</taxon>
        <taxon>Sordariomycetidae</taxon>
        <taxon>Magnaporthales</taxon>
        <taxon>Pyriculariaceae</taxon>
        <taxon>Pyricularia</taxon>
    </lineage>
</organism>
<reference evidence="3" key="2">
    <citation type="submission" date="2019-10" db="EMBL/GenBank/DDBJ databases">
        <authorList>
            <consortium name="NCBI Genome Project"/>
        </authorList>
    </citation>
    <scope>NUCLEOTIDE SEQUENCE</scope>
    <source>
        <strain evidence="3">NI907</strain>
    </source>
</reference>